<comment type="caution">
    <text evidence="1">The sequence shown here is derived from an EMBL/GenBank/DDBJ whole genome shotgun (WGS) entry which is preliminary data.</text>
</comment>
<protein>
    <submittedName>
        <fullName evidence="1">Uncharacterized protein</fullName>
    </submittedName>
</protein>
<keyword evidence="2" id="KW-1185">Reference proteome</keyword>
<gene>
    <name evidence="1" type="ORF">ACFPZF_17460</name>
</gene>
<dbReference type="RefSeq" id="WP_380198446.1">
    <property type="nucleotide sequence ID" value="NZ_JBHSOC010000027.1"/>
</dbReference>
<evidence type="ECO:0000313" key="2">
    <source>
        <dbReference type="Proteomes" id="UP001596066"/>
    </source>
</evidence>
<sequence>MTIMPADMPLSSTGIAEDVQEAVNEVFPLFESVQKLARLGVSVAFEVAPSRIVATIKVTASAVKVLPALLEEIDDARPGQLPDGKLVVTGSMCQGTVTLRVLIPQEWVTAEELAVLTGTAVADPSDLL</sequence>
<evidence type="ECO:0000313" key="1">
    <source>
        <dbReference type="EMBL" id="MFC5643140.1"/>
    </source>
</evidence>
<reference evidence="2" key="1">
    <citation type="journal article" date="2019" name="Int. J. Syst. Evol. Microbiol.">
        <title>The Global Catalogue of Microorganisms (GCM) 10K type strain sequencing project: providing services to taxonomists for standard genome sequencing and annotation.</title>
        <authorList>
            <consortium name="The Broad Institute Genomics Platform"/>
            <consortium name="The Broad Institute Genome Sequencing Center for Infectious Disease"/>
            <person name="Wu L."/>
            <person name="Ma J."/>
        </authorList>
    </citation>
    <scope>NUCLEOTIDE SEQUENCE [LARGE SCALE GENOMIC DNA]</scope>
    <source>
        <strain evidence="2">CGMCC 4.1622</strain>
    </source>
</reference>
<proteinExistence type="predicted"/>
<dbReference type="EMBL" id="JBHSOC010000027">
    <property type="protein sequence ID" value="MFC5643140.1"/>
    <property type="molecule type" value="Genomic_DNA"/>
</dbReference>
<name>A0ABW0VB87_9ACTN</name>
<dbReference type="Proteomes" id="UP001596066">
    <property type="component" value="Unassembled WGS sequence"/>
</dbReference>
<organism evidence="1 2">
    <name type="scientific">Kitasatospora cinereorecta</name>
    <dbReference type="NCBI Taxonomy" id="285560"/>
    <lineage>
        <taxon>Bacteria</taxon>
        <taxon>Bacillati</taxon>
        <taxon>Actinomycetota</taxon>
        <taxon>Actinomycetes</taxon>
        <taxon>Kitasatosporales</taxon>
        <taxon>Streptomycetaceae</taxon>
        <taxon>Kitasatospora</taxon>
    </lineage>
</organism>
<accession>A0ABW0VB87</accession>